<name>A0A7J3M3P7_ARCFL</name>
<protein>
    <recommendedName>
        <fullName evidence="1">Pyrrolo-quinoline quinone repeat domain-containing protein</fullName>
    </recommendedName>
</protein>
<dbReference type="InterPro" id="IPR015943">
    <property type="entry name" value="WD40/YVTN_repeat-like_dom_sf"/>
</dbReference>
<reference evidence="2" key="1">
    <citation type="journal article" date="2020" name="mSystems">
        <title>Genome- and Community-Level Interaction Insights into Carbon Utilization and Element Cycling Functions of Hydrothermarchaeota in Hydrothermal Sediment.</title>
        <authorList>
            <person name="Zhou Z."/>
            <person name="Liu Y."/>
            <person name="Xu W."/>
            <person name="Pan J."/>
            <person name="Luo Z.H."/>
            <person name="Li M."/>
        </authorList>
    </citation>
    <scope>NUCLEOTIDE SEQUENCE [LARGE SCALE GENOMIC DNA]</scope>
    <source>
        <strain evidence="2">SpSt-587</strain>
    </source>
</reference>
<dbReference type="SMART" id="SM00564">
    <property type="entry name" value="PQQ"/>
    <property type="match status" value="4"/>
</dbReference>
<dbReference type="Gene3D" id="2.130.10.10">
    <property type="entry name" value="YVTN repeat-like/Quinoprotein amine dehydrogenase"/>
    <property type="match status" value="1"/>
</dbReference>
<dbReference type="EMBL" id="DSYZ01000136">
    <property type="protein sequence ID" value="HGT83511.1"/>
    <property type="molecule type" value="Genomic_DNA"/>
</dbReference>
<accession>A0A7J3M3P7</accession>
<feature type="domain" description="Pyrrolo-quinoline quinone repeat" evidence="1">
    <location>
        <begin position="296"/>
        <end position="392"/>
    </location>
</feature>
<dbReference type="AlphaFoldDB" id="A0A7J3M3P7"/>
<evidence type="ECO:0000259" key="1">
    <source>
        <dbReference type="Pfam" id="PF13360"/>
    </source>
</evidence>
<sequence>MMRKLLPIFLVFVLLYCTQPRQTPTPQTPTPTPPQVEKPTGLLPLKYAGNFTLSQGQNGLVGYSMFDQSKRWAVAHGNVLYGVRDDVTKERILIALNETLKEKWRIRLSMIAPPVIISERIAVAKLDNDTVVALDLNNGQMLWKWNRCDYTEFYVENCGKSKPSDDTPFSYLYYSNGKVIFNLYSEPNSIVALDAISGAMLWYFDDRKIPAELKANYGSGLYPFVVLVSSVENESVIVVHSATQAHLKLALNGKGEVLWHKCLDDGGVYRAGEGKLFIWPKYFSECVPEDKRKPGIYALDLLTGRELWIYETTSGPQSFAVANGKVFFAERYRNPAGNLVWRIVALNAENGAKIWERDMPSEVTGVYYANEELLIYYFFAGKLSALSSETGKPLEVGDNPGFEKTIGIWDGKLYVFEKERIRSFVGAK</sequence>
<dbReference type="InterPro" id="IPR018391">
    <property type="entry name" value="PQQ_b-propeller_rpt"/>
</dbReference>
<evidence type="ECO:0000313" key="2">
    <source>
        <dbReference type="EMBL" id="HGT83511.1"/>
    </source>
</evidence>
<proteinExistence type="predicted"/>
<dbReference type="InterPro" id="IPR002372">
    <property type="entry name" value="PQQ_rpt_dom"/>
</dbReference>
<gene>
    <name evidence="2" type="ORF">ENT52_07295</name>
</gene>
<dbReference type="PANTHER" id="PTHR34512:SF30">
    <property type="entry name" value="OUTER MEMBRANE PROTEIN ASSEMBLY FACTOR BAMB"/>
    <property type="match status" value="1"/>
</dbReference>
<organism evidence="2">
    <name type="scientific">Archaeoglobus fulgidus</name>
    <dbReference type="NCBI Taxonomy" id="2234"/>
    <lineage>
        <taxon>Archaea</taxon>
        <taxon>Methanobacteriati</taxon>
        <taxon>Methanobacteriota</taxon>
        <taxon>Archaeoglobi</taxon>
        <taxon>Archaeoglobales</taxon>
        <taxon>Archaeoglobaceae</taxon>
        <taxon>Archaeoglobus</taxon>
    </lineage>
</organism>
<dbReference type="Pfam" id="PF13360">
    <property type="entry name" value="PQQ_2"/>
    <property type="match status" value="1"/>
</dbReference>
<dbReference type="SUPFAM" id="SSF50998">
    <property type="entry name" value="Quinoprotein alcohol dehydrogenase-like"/>
    <property type="match status" value="1"/>
</dbReference>
<comment type="caution">
    <text evidence="2">The sequence shown here is derived from an EMBL/GenBank/DDBJ whole genome shotgun (WGS) entry which is preliminary data.</text>
</comment>
<dbReference type="PANTHER" id="PTHR34512">
    <property type="entry name" value="CELL SURFACE PROTEIN"/>
    <property type="match status" value="1"/>
</dbReference>
<dbReference type="InterPro" id="IPR011047">
    <property type="entry name" value="Quinoprotein_ADH-like_sf"/>
</dbReference>